<keyword evidence="21" id="KW-1267">Proteomics identification</keyword>
<keyword evidence="9" id="KW-0249">Electron transport</keyword>
<evidence type="ECO:0000256" key="4">
    <source>
        <dbReference type="ARBA" id="ARBA00022630"/>
    </source>
</evidence>
<dbReference type="Gene3D" id="3.50.50.60">
    <property type="entry name" value="FAD/NAD(P)-binding domain"/>
    <property type="match status" value="1"/>
</dbReference>
<dbReference type="Ensembl" id="ENSECAT00000121827.1">
    <property type="protein sequence ID" value="ENSECAP00000069916.1"/>
    <property type="gene ID" value="ENSECAG00000022359.4"/>
</dbReference>
<keyword evidence="20" id="KW-1185">Reference proteome</keyword>
<feature type="compositionally biased region" description="Low complexity" evidence="17">
    <location>
        <begin position="22"/>
        <end position="31"/>
    </location>
</feature>
<keyword evidence="11" id="KW-0560">Oxidoreductase</keyword>
<keyword evidence="5" id="KW-0679">Respiratory chain</keyword>
<dbReference type="Proteomes" id="UP000002281">
    <property type="component" value="Chromosome 7"/>
</dbReference>
<dbReference type="GO" id="GO:0032981">
    <property type="term" value="P:mitochondrial respiratory chain complex I assembly"/>
    <property type="evidence" value="ECO:0000318"/>
    <property type="project" value="GO_Central"/>
</dbReference>
<feature type="region of interest" description="Disordered" evidence="17">
    <location>
        <begin position="1"/>
        <end position="92"/>
    </location>
</feature>
<keyword evidence="3" id="KW-0813">Transport</keyword>
<evidence type="ECO:0000256" key="2">
    <source>
        <dbReference type="ARBA" id="ARBA00004434"/>
    </source>
</evidence>
<dbReference type="PANTHER" id="PTHR13847">
    <property type="entry name" value="SARCOSINE DEHYDROGENASE-RELATED"/>
    <property type="match status" value="1"/>
</dbReference>
<name>A0A9L0S4Z5_HORSE</name>
<feature type="compositionally biased region" description="Polar residues" evidence="17">
    <location>
        <begin position="37"/>
        <end position="54"/>
    </location>
</feature>
<evidence type="ECO:0000256" key="5">
    <source>
        <dbReference type="ARBA" id="ARBA00022660"/>
    </source>
</evidence>
<comment type="subunit">
    <text evidence="16">Associates with components of the mitochondrial respiratory chain complex I.</text>
</comment>
<keyword evidence="6" id="KW-0812">Transmembrane</keyword>
<evidence type="ECO:0000256" key="1">
    <source>
        <dbReference type="ARBA" id="ARBA00001974"/>
    </source>
</evidence>
<dbReference type="InterPro" id="IPR036188">
    <property type="entry name" value="FAD/NAD-bd_sf"/>
</dbReference>
<evidence type="ECO:0000256" key="15">
    <source>
        <dbReference type="ARBA" id="ARBA00046185"/>
    </source>
</evidence>
<comment type="subcellular location">
    <subcellularLocation>
        <location evidence="2">Mitochondrion inner membrane</location>
        <topology evidence="2">Single-pass membrane protein</topology>
    </subcellularLocation>
</comment>
<accession>A0A9L0S4Z5</accession>
<evidence type="ECO:0000256" key="10">
    <source>
        <dbReference type="ARBA" id="ARBA00022989"/>
    </source>
</evidence>
<feature type="compositionally biased region" description="Gly residues" evidence="17">
    <location>
        <begin position="76"/>
        <end position="86"/>
    </location>
</feature>
<keyword evidence="8" id="KW-0274">FAD</keyword>
<keyword evidence="13" id="KW-0472">Membrane</keyword>
<evidence type="ECO:0000256" key="13">
    <source>
        <dbReference type="ARBA" id="ARBA00023136"/>
    </source>
</evidence>
<evidence type="ECO:0000256" key="16">
    <source>
        <dbReference type="ARBA" id="ARBA00062907"/>
    </source>
</evidence>
<dbReference type="GeneTree" id="ENSGT00390000006114"/>
<evidence type="ECO:0000259" key="18">
    <source>
        <dbReference type="Pfam" id="PF01266"/>
    </source>
</evidence>
<evidence type="ECO:0007829" key="21">
    <source>
        <dbReference type="PeptideAtlas" id="A0A9L0S4Z5"/>
    </source>
</evidence>
<dbReference type="Gene3D" id="3.30.9.10">
    <property type="entry name" value="D-Amino Acid Oxidase, subunit A, domain 2"/>
    <property type="match status" value="1"/>
</dbReference>
<reference evidence="19" key="3">
    <citation type="submission" date="2025-09" db="UniProtKB">
        <authorList>
            <consortium name="Ensembl"/>
        </authorList>
    </citation>
    <scope>IDENTIFICATION</scope>
    <source>
        <strain evidence="19">Thoroughbred</strain>
    </source>
</reference>
<reference evidence="19 20" key="1">
    <citation type="journal article" date="2009" name="Science">
        <title>Genome sequence, comparative analysis, and population genetics of the domestic horse.</title>
        <authorList>
            <consortium name="Broad Institute Genome Sequencing Platform"/>
            <consortium name="Broad Institute Whole Genome Assembly Team"/>
            <person name="Wade C.M."/>
            <person name="Giulotto E."/>
            <person name="Sigurdsson S."/>
            <person name="Zoli M."/>
            <person name="Gnerre S."/>
            <person name="Imsland F."/>
            <person name="Lear T.L."/>
            <person name="Adelson D.L."/>
            <person name="Bailey E."/>
            <person name="Bellone R.R."/>
            <person name="Bloecker H."/>
            <person name="Distl O."/>
            <person name="Edgar R.C."/>
            <person name="Garber M."/>
            <person name="Leeb T."/>
            <person name="Mauceli E."/>
            <person name="MacLeod J.N."/>
            <person name="Penedo M.C.T."/>
            <person name="Raison J.M."/>
            <person name="Sharpe T."/>
            <person name="Vogel J."/>
            <person name="Andersson L."/>
            <person name="Antczak D.F."/>
            <person name="Biagi T."/>
            <person name="Binns M.M."/>
            <person name="Chowdhary B.P."/>
            <person name="Coleman S.J."/>
            <person name="Della Valle G."/>
            <person name="Fryc S."/>
            <person name="Guerin G."/>
            <person name="Hasegawa T."/>
            <person name="Hill E.W."/>
            <person name="Jurka J."/>
            <person name="Kiialainen A."/>
            <person name="Lindgren G."/>
            <person name="Liu J."/>
            <person name="Magnani E."/>
            <person name="Mickelson J.R."/>
            <person name="Murray J."/>
            <person name="Nergadze S.G."/>
            <person name="Onofrio R."/>
            <person name="Pedroni S."/>
            <person name="Piras M.F."/>
            <person name="Raudsepp T."/>
            <person name="Rocchi M."/>
            <person name="Roeed K.H."/>
            <person name="Ryder O.A."/>
            <person name="Searle S."/>
            <person name="Skow L."/>
            <person name="Swinburne J.E."/>
            <person name="Syvaenen A.C."/>
            <person name="Tozaki T."/>
            <person name="Valberg S.J."/>
            <person name="Vaudin M."/>
            <person name="White J.R."/>
            <person name="Zody M.C."/>
            <person name="Lander E.S."/>
            <person name="Lindblad-Toh K."/>
        </authorList>
    </citation>
    <scope>NUCLEOTIDE SEQUENCE [LARGE SCALE GENOMIC DNA]</scope>
    <source>
        <strain evidence="19 20">Thoroughbred</strain>
    </source>
</reference>
<dbReference type="GO" id="GO:0016491">
    <property type="term" value="F:oxidoreductase activity"/>
    <property type="evidence" value="ECO:0007669"/>
    <property type="project" value="UniProtKB-KW"/>
</dbReference>
<evidence type="ECO:0000256" key="14">
    <source>
        <dbReference type="ARBA" id="ARBA00039785"/>
    </source>
</evidence>
<protein>
    <recommendedName>
        <fullName evidence="14">FAD-dependent oxidoreductase domain-containing protein 1</fullName>
    </recommendedName>
</protein>
<dbReference type="InterPro" id="IPR006076">
    <property type="entry name" value="FAD-dep_OxRdtase"/>
</dbReference>
<dbReference type="PROSITE" id="PS51257">
    <property type="entry name" value="PROKAR_LIPOPROTEIN"/>
    <property type="match status" value="1"/>
</dbReference>
<evidence type="ECO:0000313" key="19">
    <source>
        <dbReference type="Ensembl" id="ENSECAP00000069916.1"/>
    </source>
</evidence>
<dbReference type="PANTHER" id="PTHR13847:SF287">
    <property type="entry name" value="FAD-DEPENDENT OXIDOREDUCTASE DOMAIN-CONTAINING PROTEIN 1"/>
    <property type="match status" value="1"/>
</dbReference>
<evidence type="ECO:0000256" key="8">
    <source>
        <dbReference type="ARBA" id="ARBA00022827"/>
    </source>
</evidence>
<dbReference type="Pfam" id="PF01266">
    <property type="entry name" value="DAO"/>
    <property type="match status" value="1"/>
</dbReference>
<evidence type="ECO:0000256" key="12">
    <source>
        <dbReference type="ARBA" id="ARBA00023128"/>
    </source>
</evidence>
<organism evidence="19 20">
    <name type="scientific">Equus caballus</name>
    <name type="common">Horse</name>
    <dbReference type="NCBI Taxonomy" id="9796"/>
    <lineage>
        <taxon>Eukaryota</taxon>
        <taxon>Metazoa</taxon>
        <taxon>Chordata</taxon>
        <taxon>Craniata</taxon>
        <taxon>Vertebrata</taxon>
        <taxon>Euteleostomi</taxon>
        <taxon>Mammalia</taxon>
        <taxon>Eutheria</taxon>
        <taxon>Laurasiatheria</taxon>
        <taxon>Perissodactyla</taxon>
        <taxon>Equidae</taxon>
        <taxon>Equus</taxon>
    </lineage>
</organism>
<evidence type="ECO:0000256" key="11">
    <source>
        <dbReference type="ARBA" id="ARBA00023002"/>
    </source>
</evidence>
<sequence>MVKKSSMAAAGKEPGRAPGTQAAIAAASCCAKRGTRHTSSPGNQLSRTSAQSRGVPSPTPPRARRTDVTPGSPMAAGGGHGRGSWGSHGETAAYGAEGRGLEAPLANGRARLNNSRRGAVTAEGTVCGIECCPRRGGPQRAMLRRALRLGLGRGLLGRGLGTWRGDSTLDWDGKVSDIKKKIQSVLPGGAWNPLYDTSHLPPEHSDVVIVGGGVLGLSVAYWLKRLEKRRGAIQVLVVERDYTYSQASTGLSVGGIRQQFSLPENIQLSLFSVDFLRNINEYLAVVDDPPLDLQFNPSGYLLLASEKGAAIMENNVKVQRQEGAKVCLMSPEQLRNKFPWINTEGVALASYGLEDEGWFDPWCLLQGLRRKVQSMGVLFCHGEVTRFISSSNRMETASGEEVTLKRIHEVHVKMDRSLEYQPVECAIVINAAGAWSGQIAELAGIGKGPPGTLQGTKLPVEPRKRYVYLWHCPQGPGLETPFVIDSSGAYFRREGLGNNYLGSCSPTELSPQEEEPDPGNLEVDHGFFQDKVWPHLAQRVPAFETLKVRSAWAGYYDYNTFDQNGVVGPHPLVVNMYFATGFSGHGLQQAPAVGRAVAEMVLEGSFQTIDLNPFLFSRFYLGEKVQEHNII</sequence>
<evidence type="ECO:0000313" key="20">
    <source>
        <dbReference type="Proteomes" id="UP000002281"/>
    </source>
</evidence>
<keyword evidence="10" id="KW-1133">Transmembrane helix</keyword>
<evidence type="ECO:0000256" key="7">
    <source>
        <dbReference type="ARBA" id="ARBA00022792"/>
    </source>
</evidence>
<dbReference type="GO" id="GO:0005743">
    <property type="term" value="C:mitochondrial inner membrane"/>
    <property type="evidence" value="ECO:0007669"/>
    <property type="project" value="UniProtKB-SubCell"/>
</dbReference>
<dbReference type="AlphaFoldDB" id="A0A9L0S4Z5"/>
<dbReference type="SUPFAM" id="SSF51905">
    <property type="entry name" value="FAD/NAD(P)-binding domain"/>
    <property type="match status" value="1"/>
</dbReference>
<evidence type="ECO:0000256" key="9">
    <source>
        <dbReference type="ARBA" id="ARBA00022982"/>
    </source>
</evidence>
<keyword evidence="4" id="KW-0285">Flavoprotein</keyword>
<feature type="domain" description="FAD dependent oxidoreductase" evidence="18">
    <location>
        <begin position="206"/>
        <end position="600"/>
    </location>
</feature>
<comment type="function">
    <text evidence="15">Required for the assembly of the mitochondrial membrane respiratory chain NADH dehydrogenase (Complex I). Involved in mid-late stages of complex I assembly.</text>
</comment>
<evidence type="ECO:0000256" key="3">
    <source>
        <dbReference type="ARBA" id="ARBA00022448"/>
    </source>
</evidence>
<evidence type="ECO:0000256" key="17">
    <source>
        <dbReference type="SAM" id="MobiDB-lite"/>
    </source>
</evidence>
<dbReference type="FunFam" id="3.30.9.10:FF:000155">
    <property type="entry name" value="FAD-dependent oxidoreductase domain-containing 1"/>
    <property type="match status" value="1"/>
</dbReference>
<keyword evidence="12" id="KW-0496">Mitochondrion</keyword>
<dbReference type="GO" id="GO:0005737">
    <property type="term" value="C:cytoplasm"/>
    <property type="evidence" value="ECO:0000318"/>
    <property type="project" value="GO_Central"/>
</dbReference>
<comment type="cofactor">
    <cofactor evidence="1">
        <name>FAD</name>
        <dbReference type="ChEBI" id="CHEBI:57692"/>
    </cofactor>
</comment>
<gene>
    <name evidence="19" type="primary">FOXRED1</name>
</gene>
<reference evidence="19" key="2">
    <citation type="submission" date="2025-08" db="UniProtKB">
        <authorList>
            <consortium name="Ensembl"/>
        </authorList>
    </citation>
    <scope>IDENTIFICATION</scope>
    <source>
        <strain evidence="19">Thoroughbred</strain>
    </source>
</reference>
<keyword evidence="7" id="KW-0999">Mitochondrion inner membrane</keyword>
<proteinExistence type="evidence at protein level"/>
<evidence type="ECO:0000256" key="6">
    <source>
        <dbReference type="ARBA" id="ARBA00022692"/>
    </source>
</evidence>